<dbReference type="SMART" id="SM00347">
    <property type="entry name" value="HTH_MARR"/>
    <property type="match status" value="1"/>
</dbReference>
<dbReference type="SUPFAM" id="SSF46785">
    <property type="entry name" value="Winged helix' DNA-binding domain"/>
    <property type="match status" value="1"/>
</dbReference>
<feature type="domain" description="HTH marR-type" evidence="4">
    <location>
        <begin position="10"/>
        <end position="142"/>
    </location>
</feature>
<dbReference type="Pfam" id="PF01047">
    <property type="entry name" value="MarR"/>
    <property type="match status" value="1"/>
</dbReference>
<dbReference type="GO" id="GO:0003677">
    <property type="term" value="F:DNA binding"/>
    <property type="evidence" value="ECO:0007669"/>
    <property type="project" value="UniProtKB-KW"/>
</dbReference>
<evidence type="ECO:0000256" key="2">
    <source>
        <dbReference type="ARBA" id="ARBA00023125"/>
    </source>
</evidence>
<name>A0A1N7NUL7_9BACL</name>
<dbReference type="InterPro" id="IPR036388">
    <property type="entry name" value="WH-like_DNA-bd_sf"/>
</dbReference>
<dbReference type="EMBL" id="FTOD01000010">
    <property type="protein sequence ID" value="SIT01909.1"/>
    <property type="molecule type" value="Genomic_DNA"/>
</dbReference>
<evidence type="ECO:0000259" key="4">
    <source>
        <dbReference type="PROSITE" id="PS50995"/>
    </source>
</evidence>
<evidence type="ECO:0000313" key="6">
    <source>
        <dbReference type="Proteomes" id="UP000186795"/>
    </source>
</evidence>
<organism evidence="5 6">
    <name type="scientific">Kroppenstedtia eburnea</name>
    <dbReference type="NCBI Taxonomy" id="714067"/>
    <lineage>
        <taxon>Bacteria</taxon>
        <taxon>Bacillati</taxon>
        <taxon>Bacillota</taxon>
        <taxon>Bacilli</taxon>
        <taxon>Bacillales</taxon>
        <taxon>Thermoactinomycetaceae</taxon>
        <taxon>Kroppenstedtia</taxon>
    </lineage>
</organism>
<reference evidence="6" key="1">
    <citation type="submission" date="2017-01" db="EMBL/GenBank/DDBJ databases">
        <authorList>
            <person name="Varghese N."/>
            <person name="Submissions S."/>
        </authorList>
    </citation>
    <scope>NUCLEOTIDE SEQUENCE [LARGE SCALE GENOMIC DNA]</scope>
    <source>
        <strain evidence="6">DSM 45196</strain>
    </source>
</reference>
<keyword evidence="2 5" id="KW-0238">DNA-binding</keyword>
<gene>
    <name evidence="5" type="ORF">SAMN05421790_11051</name>
</gene>
<dbReference type="PROSITE" id="PS50995">
    <property type="entry name" value="HTH_MARR_2"/>
    <property type="match status" value="1"/>
</dbReference>
<sequence length="156" mass="17632">MVSLMGEDQINELIFLLRQSGRTFRQRAFLEVKKYNLTVPQSIVLRTLAYEGKQSLAGLSEQAGMSTSSLSGIVDRLEGMGYVERQRDQTDRRVVWIDLTPAGKAFIKGVPALNPNFLKSRLLRLPPEDIQLLILQLRKFIDILEDPESPSKGEES</sequence>
<dbReference type="PANTHER" id="PTHR42756">
    <property type="entry name" value="TRANSCRIPTIONAL REGULATOR, MARR"/>
    <property type="match status" value="1"/>
</dbReference>
<protein>
    <submittedName>
        <fullName evidence="5">DNA-binding transcriptional regulator, MarR family</fullName>
    </submittedName>
</protein>
<dbReference type="AlphaFoldDB" id="A0A1N7NUL7"/>
<dbReference type="Proteomes" id="UP000186795">
    <property type="component" value="Unassembled WGS sequence"/>
</dbReference>
<evidence type="ECO:0000313" key="5">
    <source>
        <dbReference type="EMBL" id="SIT01909.1"/>
    </source>
</evidence>
<dbReference type="PROSITE" id="PS01117">
    <property type="entry name" value="HTH_MARR_1"/>
    <property type="match status" value="1"/>
</dbReference>
<dbReference type="InterPro" id="IPR023187">
    <property type="entry name" value="Tscrpt_reg_MarR-type_CS"/>
</dbReference>
<accession>A0A1N7NUL7</accession>
<dbReference type="InterPro" id="IPR036390">
    <property type="entry name" value="WH_DNA-bd_sf"/>
</dbReference>
<keyword evidence="3" id="KW-0804">Transcription</keyword>
<keyword evidence="1" id="KW-0805">Transcription regulation</keyword>
<dbReference type="InterPro" id="IPR000835">
    <property type="entry name" value="HTH_MarR-typ"/>
</dbReference>
<evidence type="ECO:0000256" key="1">
    <source>
        <dbReference type="ARBA" id="ARBA00023015"/>
    </source>
</evidence>
<dbReference type="Gene3D" id="1.10.10.10">
    <property type="entry name" value="Winged helix-like DNA-binding domain superfamily/Winged helix DNA-binding domain"/>
    <property type="match status" value="1"/>
</dbReference>
<dbReference type="PRINTS" id="PR00598">
    <property type="entry name" value="HTHMARR"/>
</dbReference>
<dbReference type="GO" id="GO:0003700">
    <property type="term" value="F:DNA-binding transcription factor activity"/>
    <property type="evidence" value="ECO:0007669"/>
    <property type="project" value="InterPro"/>
</dbReference>
<evidence type="ECO:0000256" key="3">
    <source>
        <dbReference type="ARBA" id="ARBA00023163"/>
    </source>
</evidence>
<keyword evidence="6" id="KW-1185">Reference proteome</keyword>
<dbReference type="PANTHER" id="PTHR42756:SF1">
    <property type="entry name" value="TRANSCRIPTIONAL REPRESSOR OF EMRAB OPERON"/>
    <property type="match status" value="1"/>
</dbReference>
<proteinExistence type="predicted"/>